<evidence type="ECO:0000313" key="1">
    <source>
        <dbReference type="EMBL" id="MFC3267249.1"/>
    </source>
</evidence>
<protein>
    <recommendedName>
        <fullName evidence="3">FAD dependent oxidoreductase</fullName>
    </recommendedName>
</protein>
<evidence type="ECO:0008006" key="3">
    <source>
        <dbReference type="Google" id="ProtNLM"/>
    </source>
</evidence>
<dbReference type="Proteomes" id="UP001595536">
    <property type="component" value="Unassembled WGS sequence"/>
</dbReference>
<evidence type="ECO:0000313" key="2">
    <source>
        <dbReference type="Proteomes" id="UP001595536"/>
    </source>
</evidence>
<dbReference type="RefSeq" id="WP_376829187.1">
    <property type="nucleotide sequence ID" value="NZ_JBHLWR010000005.1"/>
</dbReference>
<sequence length="93" mass="9586">MKHIGINHEPATASGSVVDMRGIYLNGMASLPSIAVASAIGALTGHMICHEIAASCGLDARRHIESAKAAIDELREAAGLSPIDWPATAKPAE</sequence>
<keyword evidence="2" id="KW-1185">Reference proteome</keyword>
<comment type="caution">
    <text evidence="1">The sequence shown here is derived from an EMBL/GenBank/DDBJ whole genome shotgun (WGS) entry which is preliminary data.</text>
</comment>
<reference evidence="2" key="1">
    <citation type="journal article" date="2019" name="Int. J. Syst. Evol. Microbiol.">
        <title>The Global Catalogue of Microorganisms (GCM) 10K type strain sequencing project: providing services to taxonomists for standard genome sequencing and annotation.</title>
        <authorList>
            <consortium name="The Broad Institute Genomics Platform"/>
            <consortium name="The Broad Institute Genome Sequencing Center for Infectious Disease"/>
            <person name="Wu L."/>
            <person name="Ma J."/>
        </authorList>
    </citation>
    <scope>NUCLEOTIDE SEQUENCE [LARGE SCALE GENOMIC DNA]</scope>
    <source>
        <strain evidence="2">CCM 7941</strain>
    </source>
</reference>
<organism evidence="1 2">
    <name type="scientific">Camelimonas abortus</name>
    <dbReference type="NCBI Taxonomy" id="1017184"/>
    <lineage>
        <taxon>Bacteria</taxon>
        <taxon>Pseudomonadati</taxon>
        <taxon>Pseudomonadota</taxon>
        <taxon>Alphaproteobacteria</taxon>
        <taxon>Hyphomicrobiales</taxon>
        <taxon>Chelatococcaceae</taxon>
        <taxon>Camelimonas</taxon>
    </lineage>
</organism>
<dbReference type="EMBL" id="JBHRUV010000098">
    <property type="protein sequence ID" value="MFC3267249.1"/>
    <property type="molecule type" value="Genomic_DNA"/>
</dbReference>
<accession>A0ABV7LHI2</accession>
<name>A0ABV7LHI2_9HYPH</name>
<gene>
    <name evidence="1" type="ORF">ACFOEX_12950</name>
</gene>
<proteinExistence type="predicted"/>